<protein>
    <submittedName>
        <fullName evidence="3">Uncharacterized protein</fullName>
    </submittedName>
</protein>
<name>A0A9P5XHW7_9AGAR</name>
<evidence type="ECO:0000313" key="4">
    <source>
        <dbReference type="Proteomes" id="UP000807342"/>
    </source>
</evidence>
<dbReference type="Gene3D" id="2.60.120.260">
    <property type="entry name" value="Galactose-binding domain-like"/>
    <property type="match status" value="1"/>
</dbReference>
<dbReference type="OrthoDB" id="3006363at2759"/>
<gene>
    <name evidence="3" type="ORF">P691DRAFT_725724</name>
</gene>
<proteinExistence type="predicted"/>
<keyword evidence="2" id="KW-0472">Membrane</keyword>
<keyword evidence="4" id="KW-1185">Reference proteome</keyword>
<sequence length="290" mass="32024">MGPSRENAIATLPSSVVHDDSDYTTDHRLLPRTDSQHGPCFECFVQDNDPRVRYDGQWSLNRAGFSTTHSTTSSGSTASLTFNGTGITVFGTVPTSNTSFNPPTVVYRVDAAQPFTTTQPVADRDVSNQPLFSFPLGSQGQEHKLTIQVLQAEAPFILEKFFVFPVNMTTPDPDLGPHTMPNSSASNATDSRMSLDDHDPSTLRALRTIRVLAGFLGVTLIILVVMSVFLVMQCVRNRRRLLSQKSALSRPGMDTYPGVNPPLIQSRDTLHTLHFHRYDFTQYASKCCLV</sequence>
<evidence type="ECO:0000256" key="1">
    <source>
        <dbReference type="SAM" id="MobiDB-lite"/>
    </source>
</evidence>
<feature type="transmembrane region" description="Helical" evidence="2">
    <location>
        <begin position="211"/>
        <end position="235"/>
    </location>
</feature>
<comment type="caution">
    <text evidence="3">The sequence shown here is derived from an EMBL/GenBank/DDBJ whole genome shotgun (WGS) entry which is preliminary data.</text>
</comment>
<accession>A0A9P5XHW7</accession>
<dbReference type="Proteomes" id="UP000807342">
    <property type="component" value="Unassembled WGS sequence"/>
</dbReference>
<dbReference type="EMBL" id="MU151101">
    <property type="protein sequence ID" value="KAF9450627.1"/>
    <property type="molecule type" value="Genomic_DNA"/>
</dbReference>
<keyword evidence="2" id="KW-1133">Transmembrane helix</keyword>
<evidence type="ECO:0000256" key="2">
    <source>
        <dbReference type="SAM" id="Phobius"/>
    </source>
</evidence>
<feature type="region of interest" description="Disordered" evidence="1">
    <location>
        <begin position="173"/>
        <end position="196"/>
    </location>
</feature>
<organism evidence="3 4">
    <name type="scientific">Macrolepiota fuliginosa MF-IS2</name>
    <dbReference type="NCBI Taxonomy" id="1400762"/>
    <lineage>
        <taxon>Eukaryota</taxon>
        <taxon>Fungi</taxon>
        <taxon>Dikarya</taxon>
        <taxon>Basidiomycota</taxon>
        <taxon>Agaricomycotina</taxon>
        <taxon>Agaricomycetes</taxon>
        <taxon>Agaricomycetidae</taxon>
        <taxon>Agaricales</taxon>
        <taxon>Agaricineae</taxon>
        <taxon>Agaricaceae</taxon>
        <taxon>Macrolepiota</taxon>
    </lineage>
</organism>
<reference evidence="3" key="1">
    <citation type="submission" date="2020-11" db="EMBL/GenBank/DDBJ databases">
        <authorList>
            <consortium name="DOE Joint Genome Institute"/>
            <person name="Ahrendt S."/>
            <person name="Riley R."/>
            <person name="Andreopoulos W."/>
            <person name="Labutti K."/>
            <person name="Pangilinan J."/>
            <person name="Ruiz-Duenas F.J."/>
            <person name="Barrasa J.M."/>
            <person name="Sanchez-Garcia M."/>
            <person name="Camarero S."/>
            <person name="Miyauchi S."/>
            <person name="Serrano A."/>
            <person name="Linde D."/>
            <person name="Babiker R."/>
            <person name="Drula E."/>
            <person name="Ayuso-Fernandez I."/>
            <person name="Pacheco R."/>
            <person name="Padilla G."/>
            <person name="Ferreira P."/>
            <person name="Barriuso J."/>
            <person name="Kellner H."/>
            <person name="Castanera R."/>
            <person name="Alfaro M."/>
            <person name="Ramirez L."/>
            <person name="Pisabarro A.G."/>
            <person name="Kuo A."/>
            <person name="Tritt A."/>
            <person name="Lipzen A."/>
            <person name="He G."/>
            <person name="Yan M."/>
            <person name="Ng V."/>
            <person name="Cullen D."/>
            <person name="Martin F."/>
            <person name="Rosso M.-N."/>
            <person name="Henrissat B."/>
            <person name="Hibbett D."/>
            <person name="Martinez A.T."/>
            <person name="Grigoriev I.V."/>
        </authorList>
    </citation>
    <scope>NUCLEOTIDE SEQUENCE</scope>
    <source>
        <strain evidence="3">MF-IS2</strain>
    </source>
</reference>
<keyword evidence="2" id="KW-0812">Transmembrane</keyword>
<feature type="compositionally biased region" description="Polar residues" evidence="1">
    <location>
        <begin position="180"/>
        <end position="192"/>
    </location>
</feature>
<dbReference type="AlphaFoldDB" id="A0A9P5XHW7"/>
<evidence type="ECO:0000313" key="3">
    <source>
        <dbReference type="EMBL" id="KAF9450627.1"/>
    </source>
</evidence>